<keyword evidence="1" id="KW-0472">Membrane</keyword>
<evidence type="ECO:0000256" key="1">
    <source>
        <dbReference type="SAM" id="Phobius"/>
    </source>
</evidence>
<dbReference type="Gene3D" id="3.30.70.270">
    <property type="match status" value="1"/>
</dbReference>
<dbReference type="PANTHER" id="PTHR44757">
    <property type="entry name" value="DIGUANYLATE CYCLASE DGCP"/>
    <property type="match status" value="1"/>
</dbReference>
<feature type="domain" description="GGDEF" evidence="3">
    <location>
        <begin position="269"/>
        <end position="406"/>
    </location>
</feature>
<dbReference type="Gene3D" id="3.20.20.450">
    <property type="entry name" value="EAL domain"/>
    <property type="match status" value="1"/>
</dbReference>
<dbReference type="InterPro" id="IPR035919">
    <property type="entry name" value="EAL_sf"/>
</dbReference>
<dbReference type="AlphaFoldDB" id="A0A238IX82"/>
<accession>A0A238IX82</accession>
<organism evidence="4 5">
    <name type="scientific">Boseongicola aestuarii</name>
    <dbReference type="NCBI Taxonomy" id="1470561"/>
    <lineage>
        <taxon>Bacteria</taxon>
        <taxon>Pseudomonadati</taxon>
        <taxon>Pseudomonadota</taxon>
        <taxon>Alphaproteobacteria</taxon>
        <taxon>Rhodobacterales</taxon>
        <taxon>Paracoccaceae</taxon>
        <taxon>Boseongicola</taxon>
    </lineage>
</organism>
<dbReference type="CDD" id="cd01948">
    <property type="entry name" value="EAL"/>
    <property type="match status" value="1"/>
</dbReference>
<proteinExistence type="predicted"/>
<dbReference type="InterPro" id="IPR000160">
    <property type="entry name" value="GGDEF_dom"/>
</dbReference>
<gene>
    <name evidence="4" type="primary">cph2_1</name>
    <name evidence="4" type="ORF">BOA8489_00749</name>
</gene>
<dbReference type="PROSITE" id="PS50883">
    <property type="entry name" value="EAL"/>
    <property type="match status" value="1"/>
</dbReference>
<dbReference type="InterPro" id="IPR043128">
    <property type="entry name" value="Rev_trsase/Diguanyl_cyclase"/>
</dbReference>
<feature type="domain" description="EAL" evidence="2">
    <location>
        <begin position="415"/>
        <end position="668"/>
    </location>
</feature>
<dbReference type="InterPro" id="IPR001633">
    <property type="entry name" value="EAL_dom"/>
</dbReference>
<dbReference type="Pfam" id="PF00990">
    <property type="entry name" value="GGDEF"/>
    <property type="match status" value="1"/>
</dbReference>
<reference evidence="5" key="1">
    <citation type="submission" date="2017-05" db="EMBL/GenBank/DDBJ databases">
        <authorList>
            <person name="Rodrigo-Torres L."/>
            <person name="Arahal R. D."/>
            <person name="Lucena T."/>
        </authorList>
    </citation>
    <scope>NUCLEOTIDE SEQUENCE [LARGE SCALE GENOMIC DNA]</scope>
    <source>
        <strain evidence="5">CECT 8489</strain>
    </source>
</reference>
<dbReference type="InterPro" id="IPR052155">
    <property type="entry name" value="Biofilm_reg_signaling"/>
</dbReference>
<dbReference type="CDD" id="cd01949">
    <property type="entry name" value="GGDEF"/>
    <property type="match status" value="1"/>
</dbReference>
<evidence type="ECO:0000259" key="3">
    <source>
        <dbReference type="PROSITE" id="PS50887"/>
    </source>
</evidence>
<dbReference type="OrthoDB" id="9814202at2"/>
<dbReference type="PROSITE" id="PS50887">
    <property type="entry name" value="GGDEF"/>
    <property type="match status" value="1"/>
</dbReference>
<sequence length="695" mass="76118">MPFKEKTGPPRLHALATKRGFWIAMASLAAFTFLVATEFRRSAESILTVQEEIERHQATGSQSALNQIARLNGQLLSALEKNEASDADFSEIQSAIDALYVRADHITRRLEAGASSTLYAKTGQGEGLIGDGTTTVIAIEALVALMDEALVAPDPIAALRAPELIQAIETARKASFQYLQRSTRLKSALMSSQTEKVLFLSRATLVFLAIVTLAGAVSLHLLRLEVLARKEREKAESRADRLAYFDALTGLANRVQFQDKVDEFLGPKARGALILIDLDSFKEINDRHGHAAGDAVLKQMARAIRDEAEVTGGIAARLGGDEFAVFMPTDDTDFLLGFCQSLLSLCAEPLEFAGTRVISGVSIGLTTTTQVSASIYSGYDQLMRVADFALYASKAAGRGRVTLYDADLERQMDERRTLLEDLPKALENDELEVFLQPKVLIGTGEVIGFEALVRWWRNGVLFNPAQFISVAEDSNRICEIDAFVLDRAVGIMADWNRRHRTSFGVSVNLSGSHFVSRDGLPFVSDALQRHGFEPEFLTLEITETVQLSRWDIAQEIVTGLKALGCKISIDDFGTGYSSLIYLKTISADELKIDKSLIDEIEGSEEARFILDAVLDLADSLRLEVVVEGIEREEQRSFLHRLGCKVGQGYLFGKPIAAAEALADATYSLPTLDDLPPANKARVPRLGAERGLADRA</sequence>
<feature type="transmembrane region" description="Helical" evidence="1">
    <location>
        <begin position="20"/>
        <end position="37"/>
    </location>
</feature>
<dbReference type="SUPFAM" id="SSF55073">
    <property type="entry name" value="Nucleotide cyclase"/>
    <property type="match status" value="1"/>
</dbReference>
<dbReference type="SMART" id="SM00267">
    <property type="entry name" value="GGDEF"/>
    <property type="match status" value="1"/>
</dbReference>
<dbReference type="Pfam" id="PF00563">
    <property type="entry name" value="EAL"/>
    <property type="match status" value="1"/>
</dbReference>
<evidence type="ECO:0000259" key="2">
    <source>
        <dbReference type="PROSITE" id="PS50883"/>
    </source>
</evidence>
<keyword evidence="5" id="KW-1185">Reference proteome</keyword>
<dbReference type="NCBIfam" id="TIGR00254">
    <property type="entry name" value="GGDEF"/>
    <property type="match status" value="1"/>
</dbReference>
<dbReference type="EMBL" id="FXXQ01000002">
    <property type="protein sequence ID" value="SMX22651.1"/>
    <property type="molecule type" value="Genomic_DNA"/>
</dbReference>
<name>A0A238IX82_9RHOB</name>
<keyword evidence="1" id="KW-1133">Transmembrane helix</keyword>
<dbReference type="SUPFAM" id="SSF141868">
    <property type="entry name" value="EAL domain-like"/>
    <property type="match status" value="1"/>
</dbReference>
<feature type="transmembrane region" description="Helical" evidence="1">
    <location>
        <begin position="199"/>
        <end position="222"/>
    </location>
</feature>
<dbReference type="SMART" id="SM00052">
    <property type="entry name" value="EAL"/>
    <property type="match status" value="1"/>
</dbReference>
<dbReference type="Proteomes" id="UP000201838">
    <property type="component" value="Unassembled WGS sequence"/>
</dbReference>
<evidence type="ECO:0000313" key="4">
    <source>
        <dbReference type="EMBL" id="SMX22651.1"/>
    </source>
</evidence>
<keyword evidence="1" id="KW-0812">Transmembrane</keyword>
<protein>
    <submittedName>
        <fullName evidence="4">Phytochrome-like protein cph2</fullName>
    </submittedName>
</protein>
<evidence type="ECO:0000313" key="5">
    <source>
        <dbReference type="Proteomes" id="UP000201838"/>
    </source>
</evidence>
<dbReference type="PANTHER" id="PTHR44757:SF2">
    <property type="entry name" value="BIOFILM ARCHITECTURE MAINTENANCE PROTEIN MBAA"/>
    <property type="match status" value="1"/>
</dbReference>
<dbReference type="InterPro" id="IPR029787">
    <property type="entry name" value="Nucleotide_cyclase"/>
</dbReference>